<dbReference type="GO" id="GO:0003677">
    <property type="term" value="F:DNA binding"/>
    <property type="evidence" value="ECO:0007669"/>
    <property type="project" value="InterPro"/>
</dbReference>
<evidence type="ECO:0000313" key="2">
    <source>
        <dbReference type="EMBL" id="OCT97362.1"/>
    </source>
</evidence>
<evidence type="ECO:0008006" key="4">
    <source>
        <dbReference type="Google" id="ProtNLM"/>
    </source>
</evidence>
<dbReference type="PANTHER" id="PTHR34605:SF7">
    <property type="match status" value="1"/>
</dbReference>
<dbReference type="InterPro" id="IPR013762">
    <property type="entry name" value="Integrase-like_cat_sf"/>
</dbReference>
<dbReference type="PANTHER" id="PTHR34605">
    <property type="entry name" value="PHAGE_INTEGRASE DOMAIN-CONTAINING PROTEIN"/>
    <property type="match status" value="1"/>
</dbReference>
<dbReference type="InterPro" id="IPR011010">
    <property type="entry name" value="DNA_brk_join_enz"/>
</dbReference>
<gene>
    <name evidence="2" type="ORF">XELAEV_18009582mg</name>
</gene>
<reference evidence="3" key="1">
    <citation type="journal article" date="2016" name="Nature">
        <title>Genome evolution in the allotetraploid frog Xenopus laevis.</title>
        <authorList>
            <person name="Session A.M."/>
            <person name="Uno Y."/>
            <person name="Kwon T."/>
            <person name="Chapman J.A."/>
            <person name="Toyoda A."/>
            <person name="Takahashi S."/>
            <person name="Fukui A."/>
            <person name="Hikosaka A."/>
            <person name="Suzuki A."/>
            <person name="Kondo M."/>
            <person name="van Heeringen S.J."/>
            <person name="Quigley I."/>
            <person name="Heinz S."/>
            <person name="Ogino H."/>
            <person name="Ochi H."/>
            <person name="Hellsten U."/>
            <person name="Lyons J.B."/>
            <person name="Simakov O."/>
            <person name="Putnam N."/>
            <person name="Stites J."/>
            <person name="Kuroki Y."/>
            <person name="Tanaka T."/>
            <person name="Michiue T."/>
            <person name="Watanabe M."/>
            <person name="Bogdanovic O."/>
            <person name="Lister R."/>
            <person name="Georgiou G."/>
            <person name="Paranjpe S.S."/>
            <person name="van Kruijsbergen I."/>
            <person name="Shu S."/>
            <person name="Carlson J."/>
            <person name="Kinoshita T."/>
            <person name="Ohta Y."/>
            <person name="Mawaribuchi S."/>
            <person name="Jenkins J."/>
            <person name="Grimwood J."/>
            <person name="Schmutz J."/>
            <person name="Mitros T."/>
            <person name="Mozaffari S.V."/>
            <person name="Suzuki Y."/>
            <person name="Haramoto Y."/>
            <person name="Yamamoto T.S."/>
            <person name="Takagi C."/>
            <person name="Heald R."/>
            <person name="Miller K."/>
            <person name="Haudenschild C."/>
            <person name="Kitzman J."/>
            <person name="Nakayama T."/>
            <person name="Izutsu Y."/>
            <person name="Robert J."/>
            <person name="Fortriede J."/>
            <person name="Burns K."/>
            <person name="Lotay V."/>
            <person name="Karimi K."/>
            <person name="Yasuoka Y."/>
            <person name="Dichmann D.S."/>
            <person name="Flajnik M.F."/>
            <person name="Houston D.W."/>
            <person name="Shendure J."/>
            <person name="DuPasquier L."/>
            <person name="Vize P.D."/>
            <person name="Zorn A.M."/>
            <person name="Ito M."/>
            <person name="Marcotte E.M."/>
            <person name="Wallingford J.B."/>
            <person name="Ito Y."/>
            <person name="Asashima M."/>
            <person name="Ueno N."/>
            <person name="Matsuda Y."/>
            <person name="Veenstra G.J."/>
            <person name="Fujiyama A."/>
            <person name="Harland R.M."/>
            <person name="Taira M."/>
            <person name="Rokhsar D.S."/>
        </authorList>
    </citation>
    <scope>NUCLEOTIDE SEQUENCE [LARGE SCALE GENOMIC DNA]</scope>
    <source>
        <strain evidence="3">J</strain>
    </source>
</reference>
<evidence type="ECO:0000313" key="3">
    <source>
        <dbReference type="Proteomes" id="UP000694892"/>
    </source>
</evidence>
<dbReference type="InterPro" id="IPR052925">
    <property type="entry name" value="Phage_Integrase-like_Recomb"/>
</dbReference>
<sequence length="165" mass="18800">MKRWARRMGGSRDVREPLTRDRLEALVIALQHVYRDVFELYLFKAAFCIAYHRTLQIIGLQMDQVKVSQSVVLWFIGSSKTDQMSKESWVSLKATRDLTCPLKAVQEYLSTTPEGQMPLLVHQDGSSLTIFQLRAILKIAVLQAGFSNFRITRHSFRIGPATEAG</sequence>
<accession>A0A974DV19</accession>
<proteinExistence type="predicted"/>
<dbReference type="GO" id="GO:0006310">
    <property type="term" value="P:DNA recombination"/>
    <property type="evidence" value="ECO:0007669"/>
    <property type="project" value="UniProtKB-KW"/>
</dbReference>
<organism evidence="2 3">
    <name type="scientific">Xenopus laevis</name>
    <name type="common">African clawed frog</name>
    <dbReference type="NCBI Taxonomy" id="8355"/>
    <lineage>
        <taxon>Eukaryota</taxon>
        <taxon>Metazoa</taxon>
        <taxon>Chordata</taxon>
        <taxon>Craniata</taxon>
        <taxon>Vertebrata</taxon>
        <taxon>Euteleostomi</taxon>
        <taxon>Amphibia</taxon>
        <taxon>Batrachia</taxon>
        <taxon>Anura</taxon>
        <taxon>Pipoidea</taxon>
        <taxon>Pipidae</taxon>
        <taxon>Xenopodinae</taxon>
        <taxon>Xenopus</taxon>
        <taxon>Xenopus</taxon>
    </lineage>
</organism>
<evidence type="ECO:0000256" key="1">
    <source>
        <dbReference type="ARBA" id="ARBA00023172"/>
    </source>
</evidence>
<dbReference type="Proteomes" id="UP000694892">
    <property type="component" value="Chromosome 1S"/>
</dbReference>
<dbReference type="SUPFAM" id="SSF56349">
    <property type="entry name" value="DNA breaking-rejoining enzymes"/>
    <property type="match status" value="1"/>
</dbReference>
<keyword evidence="1" id="KW-0233">DNA recombination</keyword>
<dbReference type="Gene3D" id="1.10.443.10">
    <property type="entry name" value="Intergrase catalytic core"/>
    <property type="match status" value="1"/>
</dbReference>
<dbReference type="GO" id="GO:0015074">
    <property type="term" value="P:DNA integration"/>
    <property type="evidence" value="ECO:0007669"/>
    <property type="project" value="InterPro"/>
</dbReference>
<dbReference type="AlphaFoldDB" id="A0A974DV19"/>
<protein>
    <recommendedName>
        <fullName evidence="4">Tyr recombinase domain-containing protein</fullName>
    </recommendedName>
</protein>
<dbReference type="EMBL" id="CM004467">
    <property type="protein sequence ID" value="OCT97362.1"/>
    <property type="molecule type" value="Genomic_DNA"/>
</dbReference>
<name>A0A974DV19_XENLA</name>